<dbReference type="InterPro" id="IPR036465">
    <property type="entry name" value="vWFA_dom_sf"/>
</dbReference>
<dbReference type="SMART" id="SM00327">
    <property type="entry name" value="VWA"/>
    <property type="match status" value="1"/>
</dbReference>
<dbReference type="InterPro" id="IPR002035">
    <property type="entry name" value="VWF_A"/>
</dbReference>
<feature type="compositionally biased region" description="Low complexity" evidence="1">
    <location>
        <begin position="90"/>
        <end position="103"/>
    </location>
</feature>
<sequence>MGNSPSSSRQSSLSISRPTRTRSAQGSPKRHDNRGLLSAPSSASHRRSRSANAAIRRNVDPDVILNPPPPYSRTPPGYSYSDEPEQMKYTCDSQTSFSSSSTEGSKRKMRSSYLRTPMRQRTRDDMLETLRKYDTVIIVDDSSSMIGARWTEAAHALSALADLAGQFDADGIDIYFLNDTRVGENLTNHEAVKELFAQIRPRGVTPIGEKLEELLRAYLSKLEAAHESGSLKSVKPVNYLVITDGAPTDDPESVIVQAARRLDARHFPITQVGIQFVQIGKSASAARYLRELDDNLASQHNIRDIVDTTRYIGKDLSADALVKILLGGINRRVDNKGVEVFNEDLNAPILRFEGTY</sequence>
<name>A0AAW0C644_9AGAR</name>
<evidence type="ECO:0000259" key="2">
    <source>
        <dbReference type="PROSITE" id="PS50234"/>
    </source>
</evidence>
<dbReference type="PROSITE" id="PS50234">
    <property type="entry name" value="VWFA"/>
    <property type="match status" value="1"/>
</dbReference>
<dbReference type="Proteomes" id="UP001383192">
    <property type="component" value="Unassembled WGS sequence"/>
</dbReference>
<evidence type="ECO:0000313" key="3">
    <source>
        <dbReference type="EMBL" id="KAK7033563.1"/>
    </source>
</evidence>
<dbReference type="EMBL" id="JAYKXP010000061">
    <property type="protein sequence ID" value="KAK7033563.1"/>
    <property type="molecule type" value="Genomic_DNA"/>
</dbReference>
<evidence type="ECO:0000256" key="1">
    <source>
        <dbReference type="SAM" id="MobiDB-lite"/>
    </source>
</evidence>
<dbReference type="PANTHER" id="PTHR34706:SF1">
    <property type="entry name" value="VWFA DOMAIN-CONTAINING PROTEIN"/>
    <property type="match status" value="1"/>
</dbReference>
<feature type="compositionally biased region" description="Polar residues" evidence="1">
    <location>
        <begin position="17"/>
        <end position="26"/>
    </location>
</feature>
<keyword evidence="4" id="KW-1185">Reference proteome</keyword>
<dbReference type="AlphaFoldDB" id="A0AAW0C644"/>
<protein>
    <recommendedName>
        <fullName evidence="2">VWFA domain-containing protein</fullName>
    </recommendedName>
</protein>
<dbReference type="Pfam" id="PF00092">
    <property type="entry name" value="VWA"/>
    <property type="match status" value="1"/>
</dbReference>
<reference evidence="3 4" key="1">
    <citation type="submission" date="2024-01" db="EMBL/GenBank/DDBJ databases">
        <title>A draft genome for a cacao thread blight-causing isolate of Paramarasmius palmivorus.</title>
        <authorList>
            <person name="Baruah I.K."/>
            <person name="Bukari Y."/>
            <person name="Amoako-Attah I."/>
            <person name="Meinhardt L.W."/>
            <person name="Bailey B.A."/>
            <person name="Cohen S.P."/>
        </authorList>
    </citation>
    <scope>NUCLEOTIDE SEQUENCE [LARGE SCALE GENOMIC DNA]</scope>
    <source>
        <strain evidence="3 4">GH-12</strain>
    </source>
</reference>
<dbReference type="Gene3D" id="3.40.50.410">
    <property type="entry name" value="von Willebrand factor, type A domain"/>
    <property type="match status" value="1"/>
</dbReference>
<proteinExistence type="predicted"/>
<dbReference type="SUPFAM" id="SSF53300">
    <property type="entry name" value="vWA-like"/>
    <property type="match status" value="1"/>
</dbReference>
<evidence type="ECO:0000313" key="4">
    <source>
        <dbReference type="Proteomes" id="UP001383192"/>
    </source>
</evidence>
<feature type="region of interest" description="Disordered" evidence="1">
    <location>
        <begin position="1"/>
        <end position="112"/>
    </location>
</feature>
<accession>A0AAW0C644</accession>
<organism evidence="3 4">
    <name type="scientific">Paramarasmius palmivorus</name>
    <dbReference type="NCBI Taxonomy" id="297713"/>
    <lineage>
        <taxon>Eukaryota</taxon>
        <taxon>Fungi</taxon>
        <taxon>Dikarya</taxon>
        <taxon>Basidiomycota</taxon>
        <taxon>Agaricomycotina</taxon>
        <taxon>Agaricomycetes</taxon>
        <taxon>Agaricomycetidae</taxon>
        <taxon>Agaricales</taxon>
        <taxon>Marasmiineae</taxon>
        <taxon>Marasmiaceae</taxon>
        <taxon>Paramarasmius</taxon>
    </lineage>
</organism>
<comment type="caution">
    <text evidence="3">The sequence shown here is derived from an EMBL/GenBank/DDBJ whole genome shotgun (WGS) entry which is preliminary data.</text>
</comment>
<dbReference type="PANTHER" id="PTHR34706">
    <property type="entry name" value="SLR1338 PROTEIN"/>
    <property type="match status" value="1"/>
</dbReference>
<feature type="domain" description="VWFA" evidence="2">
    <location>
        <begin position="134"/>
        <end position="329"/>
    </location>
</feature>
<gene>
    <name evidence="3" type="ORF">VNI00_012787</name>
</gene>
<feature type="compositionally biased region" description="Low complexity" evidence="1">
    <location>
        <begin position="1"/>
        <end position="16"/>
    </location>
</feature>